<reference evidence="5 6" key="1">
    <citation type="submission" date="2024-06" db="EMBL/GenBank/DDBJ databases">
        <authorList>
            <person name="Kraege A."/>
            <person name="Thomma B."/>
        </authorList>
    </citation>
    <scope>NUCLEOTIDE SEQUENCE [LARGE SCALE GENOMIC DNA]</scope>
</reference>
<name>A0ABP1FWY7_9CHLO</name>
<feature type="coiled-coil region" evidence="1">
    <location>
        <begin position="27"/>
        <end position="228"/>
    </location>
</feature>
<accession>A0ABP1FWY7</accession>
<evidence type="ECO:0000313" key="5">
    <source>
        <dbReference type="EMBL" id="CAL5223589.1"/>
    </source>
</evidence>
<feature type="compositionally biased region" description="Basic and acidic residues" evidence="2">
    <location>
        <begin position="444"/>
        <end position="454"/>
    </location>
</feature>
<feature type="compositionally biased region" description="Low complexity" evidence="2">
    <location>
        <begin position="414"/>
        <end position="432"/>
    </location>
</feature>
<dbReference type="SUPFAM" id="SSF57997">
    <property type="entry name" value="Tropomyosin"/>
    <property type="match status" value="1"/>
</dbReference>
<feature type="chain" id="PRO_5046614399" evidence="4">
    <location>
        <begin position="27"/>
        <end position="454"/>
    </location>
</feature>
<keyword evidence="4" id="KW-0732">Signal</keyword>
<keyword evidence="3" id="KW-1133">Transmembrane helix</keyword>
<proteinExistence type="predicted"/>
<dbReference type="EMBL" id="CAXHTA020000009">
    <property type="protein sequence ID" value="CAL5223589.1"/>
    <property type="molecule type" value="Genomic_DNA"/>
</dbReference>
<evidence type="ECO:0000256" key="1">
    <source>
        <dbReference type="SAM" id="Coils"/>
    </source>
</evidence>
<dbReference type="Proteomes" id="UP001497392">
    <property type="component" value="Unassembled WGS sequence"/>
</dbReference>
<evidence type="ECO:0000256" key="4">
    <source>
        <dbReference type="SAM" id="SignalP"/>
    </source>
</evidence>
<keyword evidence="6" id="KW-1185">Reference proteome</keyword>
<evidence type="ECO:0000313" key="6">
    <source>
        <dbReference type="Proteomes" id="UP001497392"/>
    </source>
</evidence>
<feature type="region of interest" description="Disordered" evidence="2">
    <location>
        <begin position="413"/>
        <end position="454"/>
    </location>
</feature>
<evidence type="ECO:0000256" key="3">
    <source>
        <dbReference type="SAM" id="Phobius"/>
    </source>
</evidence>
<sequence length="454" mass="49662">MKKPPLTLVLATLVVVSAALLLPSNADQEVNVEAEGLKKQIEKLEGKLATLNEQLEAARKESKTLKAESRSSAALESSIKKEQARAEAAEKKLQELEARMKQSQGAESQVAGLQKELDEAQAAVQASQEAIKASDSEKLEAQKEMERLNGELSKLTAANKQFEKSHKDLEAAQKALEKRASGSESALKQAQSKLKSAEDAAAAGQKLLETAETKAAEAATRLEELLHRTTKAWLPLWLEEHYNKGYESIRPHAETAWKHASNAHQVAYAKGAEWYETGSKKGQELWKDAGPVFHKTHTSLRTKLSELWKNFLKHAGPQIRNAAQYVQTTTKKLLSHPQVKELQKQTAQRVAKVKAQLKVYLKKHPLAAKYAREPFLTWILYGITAVTVTSTWALGAAVLGLLGGKKAKRKLPKKLASASSSSRGTSGAVGVKPGKGKAKGRRITMGEDSIRIPE</sequence>
<keyword evidence="3" id="KW-0472">Membrane</keyword>
<evidence type="ECO:0000256" key="2">
    <source>
        <dbReference type="SAM" id="MobiDB-lite"/>
    </source>
</evidence>
<organism evidence="5 6">
    <name type="scientific">Coccomyxa viridis</name>
    <dbReference type="NCBI Taxonomy" id="1274662"/>
    <lineage>
        <taxon>Eukaryota</taxon>
        <taxon>Viridiplantae</taxon>
        <taxon>Chlorophyta</taxon>
        <taxon>core chlorophytes</taxon>
        <taxon>Trebouxiophyceae</taxon>
        <taxon>Trebouxiophyceae incertae sedis</taxon>
        <taxon>Coccomyxaceae</taxon>
        <taxon>Coccomyxa</taxon>
    </lineage>
</organism>
<keyword evidence="1" id="KW-0175">Coiled coil</keyword>
<feature type="signal peptide" evidence="4">
    <location>
        <begin position="1"/>
        <end position="26"/>
    </location>
</feature>
<gene>
    <name evidence="5" type="primary">g6126</name>
    <name evidence="5" type="ORF">VP750_LOCUS5248</name>
</gene>
<keyword evidence="3" id="KW-0812">Transmembrane</keyword>
<dbReference type="PANTHER" id="PTHR23159:SF31">
    <property type="entry name" value="CENTROSOME-ASSOCIATED PROTEIN CEP250 ISOFORM X1"/>
    <property type="match status" value="1"/>
</dbReference>
<comment type="caution">
    <text evidence="5">The sequence shown here is derived from an EMBL/GenBank/DDBJ whole genome shotgun (WGS) entry which is preliminary data.</text>
</comment>
<feature type="transmembrane region" description="Helical" evidence="3">
    <location>
        <begin position="378"/>
        <end position="404"/>
    </location>
</feature>
<protein>
    <submittedName>
        <fullName evidence="5">G6126 protein</fullName>
    </submittedName>
</protein>
<dbReference type="PANTHER" id="PTHR23159">
    <property type="entry name" value="CENTROSOMAL PROTEIN 2"/>
    <property type="match status" value="1"/>
</dbReference>